<protein>
    <submittedName>
        <fullName evidence="2">Uncharacterized protein</fullName>
    </submittedName>
</protein>
<accession>A0A078AR31</accession>
<feature type="compositionally biased region" description="Basic and acidic residues" evidence="1">
    <location>
        <begin position="433"/>
        <end position="443"/>
    </location>
</feature>
<name>A0A078AR31_STYLE</name>
<gene>
    <name evidence="2" type="primary">Contig1778.g1924</name>
    <name evidence="2" type="ORF">STYLEM_13484</name>
</gene>
<organism evidence="2 3">
    <name type="scientific">Stylonychia lemnae</name>
    <name type="common">Ciliate</name>
    <dbReference type="NCBI Taxonomy" id="5949"/>
    <lineage>
        <taxon>Eukaryota</taxon>
        <taxon>Sar</taxon>
        <taxon>Alveolata</taxon>
        <taxon>Ciliophora</taxon>
        <taxon>Intramacronucleata</taxon>
        <taxon>Spirotrichea</taxon>
        <taxon>Stichotrichia</taxon>
        <taxon>Sporadotrichida</taxon>
        <taxon>Oxytrichidae</taxon>
        <taxon>Stylonychinae</taxon>
        <taxon>Stylonychia</taxon>
    </lineage>
</organism>
<reference evidence="2 3" key="1">
    <citation type="submission" date="2014-06" db="EMBL/GenBank/DDBJ databases">
        <authorList>
            <person name="Swart Estienne"/>
        </authorList>
    </citation>
    <scope>NUCLEOTIDE SEQUENCE [LARGE SCALE GENOMIC DNA]</scope>
    <source>
        <strain evidence="2 3">130c</strain>
    </source>
</reference>
<dbReference type="AlphaFoldDB" id="A0A078AR31"/>
<evidence type="ECO:0000313" key="2">
    <source>
        <dbReference type="EMBL" id="CDW84421.1"/>
    </source>
</evidence>
<dbReference type="EMBL" id="CCKQ01012789">
    <property type="protein sequence ID" value="CDW84421.1"/>
    <property type="molecule type" value="Genomic_DNA"/>
</dbReference>
<feature type="region of interest" description="Disordered" evidence="1">
    <location>
        <begin position="238"/>
        <end position="358"/>
    </location>
</feature>
<sequence>MMFQNIEIKSVQIRNFDDAPRKSGRGSQRGSRYTRDNTKSPFNLRSHLECNDSVTLRNKNKEESKELFEVKYDKLHEVLGFVQIEFLKLSAFKVKKLPPEDFKITIEGLEIYLRQQLNKDIIFENHDILERELQKFRVLGPHQYSNMYEYRLLDENQLTNQINRRRKHFIVGRSDFSNGSYMLRIFTKNTILSNLKECIDRYFRRYPVCNYQVTTSSVYYYGQKYHAVESKTEYKSFLDKSRQRRPLSHRGSDRTMKSYRTEVHSYGRERINRGFSDSKRNDQRSNHSSKNVRYSDYKSRNSKISKRKGLEGSLNSSHCYDISSESSKNKHSNGFKSQKSDKLMKPDNSPTTQKSIPKMEERILTQRNSQGQRMSMNITSGKRTNNLRRLIEQSIVEEEQCEIYSQMIFPESQSKRRFQKKVVSFLDRVPNDDQQSIREKENHYSGSQSFMNPSQCDIQSNKSRQSKNSGRGILRLPRDFASQYEKFDRSPDSQIIKRQKQIEVYDNYSPRRDCKTIFDHLDNQWERQK</sequence>
<keyword evidence="3" id="KW-1185">Reference proteome</keyword>
<feature type="compositionally biased region" description="Polar residues" evidence="1">
    <location>
        <begin position="444"/>
        <end position="469"/>
    </location>
</feature>
<proteinExistence type="predicted"/>
<evidence type="ECO:0000313" key="3">
    <source>
        <dbReference type="Proteomes" id="UP000039865"/>
    </source>
</evidence>
<dbReference type="InParanoid" id="A0A078AR31"/>
<evidence type="ECO:0000256" key="1">
    <source>
        <dbReference type="SAM" id="MobiDB-lite"/>
    </source>
</evidence>
<feature type="compositionally biased region" description="Polar residues" evidence="1">
    <location>
        <begin position="313"/>
        <end position="337"/>
    </location>
</feature>
<dbReference type="Proteomes" id="UP000039865">
    <property type="component" value="Unassembled WGS sequence"/>
</dbReference>
<feature type="compositionally biased region" description="Basic and acidic residues" evidence="1">
    <location>
        <begin position="250"/>
        <end position="285"/>
    </location>
</feature>
<feature type="region of interest" description="Disordered" evidence="1">
    <location>
        <begin position="433"/>
        <end position="472"/>
    </location>
</feature>
<feature type="region of interest" description="Disordered" evidence="1">
    <location>
        <begin position="17"/>
        <end position="41"/>
    </location>
</feature>